<proteinExistence type="predicted"/>
<evidence type="ECO:0000313" key="2">
    <source>
        <dbReference type="Proteomes" id="UP000076574"/>
    </source>
</evidence>
<keyword evidence="2" id="KW-1185">Reference proteome</keyword>
<dbReference type="Proteomes" id="UP000076574">
    <property type="component" value="Unassembled WGS sequence"/>
</dbReference>
<gene>
    <name evidence="1" type="ORF">A4A58_05750</name>
</gene>
<reference evidence="1 2" key="1">
    <citation type="submission" date="2016-03" db="EMBL/GenBank/DDBJ databases">
        <title>Microsymbionts genomes from the relict species Vavilovia formosa (Stev.) Fed.</title>
        <authorList>
            <person name="Kopat V."/>
            <person name="Chirak E."/>
            <person name="Kimeklis A."/>
            <person name="Andronov E."/>
        </authorList>
    </citation>
    <scope>NUCLEOTIDE SEQUENCE [LARGE SCALE GENOMIC DNA]</scope>
    <source>
        <strain evidence="1 2">Vaf07</strain>
    </source>
</reference>
<dbReference type="RefSeq" id="WP_068732787.1">
    <property type="nucleotide sequence ID" value="NZ_JABMCJ010000092.1"/>
</dbReference>
<evidence type="ECO:0000313" key="1">
    <source>
        <dbReference type="EMBL" id="KZD22912.1"/>
    </source>
</evidence>
<name>A0A161SPW9_9BRAD</name>
<dbReference type="Pfam" id="PF05656">
    <property type="entry name" value="DUF805"/>
    <property type="match status" value="1"/>
</dbReference>
<dbReference type="PANTHER" id="PTHR34980">
    <property type="entry name" value="INNER MEMBRANE PROTEIN-RELATED-RELATED"/>
    <property type="match status" value="1"/>
</dbReference>
<dbReference type="GO" id="GO:0005886">
    <property type="term" value="C:plasma membrane"/>
    <property type="evidence" value="ECO:0007669"/>
    <property type="project" value="TreeGrafter"/>
</dbReference>
<dbReference type="OrthoDB" id="9812349at2"/>
<comment type="caution">
    <text evidence="1">The sequence shown here is derived from an EMBL/GenBank/DDBJ whole genome shotgun (WGS) entry which is preliminary data.</text>
</comment>
<organism evidence="1 2">
    <name type="scientific">Tardiphaga robiniae</name>
    <dbReference type="NCBI Taxonomy" id="943830"/>
    <lineage>
        <taxon>Bacteria</taxon>
        <taxon>Pseudomonadati</taxon>
        <taxon>Pseudomonadota</taxon>
        <taxon>Alphaproteobacteria</taxon>
        <taxon>Hyphomicrobiales</taxon>
        <taxon>Nitrobacteraceae</taxon>
        <taxon>Tardiphaga</taxon>
    </lineage>
</organism>
<dbReference type="AlphaFoldDB" id="A0A161SPW9"/>
<protein>
    <submittedName>
        <fullName evidence="1">Uncharacterized protein</fullName>
    </submittedName>
</protein>
<sequence>MDWTTLLFSFKGRINRGKYWLAILIYIVAWIAFVAAAVMWLGGFDTDRLFSMVGGALLLWLAAIVLIVAGTWSGIATGIKRLHDREKSGWWILVFWLGPSVLSGIGSTSSASTSFVFHIASFAVTIWAIVELGFLRGTAGPNEYGPDPLAALATAPRV</sequence>
<dbReference type="InterPro" id="IPR008523">
    <property type="entry name" value="DUF805"/>
</dbReference>
<dbReference type="EMBL" id="LVYV01000012">
    <property type="protein sequence ID" value="KZD22912.1"/>
    <property type="molecule type" value="Genomic_DNA"/>
</dbReference>
<dbReference type="STRING" id="943830.A4A58_05750"/>
<accession>A0A161SPW9</accession>
<dbReference type="PANTHER" id="PTHR34980:SF3">
    <property type="entry name" value="BLR8105 PROTEIN"/>
    <property type="match status" value="1"/>
</dbReference>